<gene>
    <name evidence="2" type="ORF">BXY45_1362</name>
</gene>
<feature type="transmembrane region" description="Helical" evidence="1">
    <location>
        <begin position="17"/>
        <end position="36"/>
    </location>
</feature>
<evidence type="ECO:0000256" key="1">
    <source>
        <dbReference type="SAM" id="Phobius"/>
    </source>
</evidence>
<keyword evidence="1" id="KW-1133">Transmembrane helix</keyword>
<proteinExistence type="predicted"/>
<sequence length="168" mass="16767">MDRTPGLRLTSSLAQRLSLGVTLAAVGLVFLLAVGCTHMGGRSLGQEAPAQSAGGVDAVVVHVVIEASCPRARAGFRGASSALVGAGRARLVSGCTQSGVDSSFTFEVHLPSSSTVVLAPGGLQAVAVDGSRASGAGEVTLRYAPEGGDFRPVSTAYGDGEDEAARLA</sequence>
<evidence type="ECO:0000313" key="3">
    <source>
        <dbReference type="Proteomes" id="UP000245469"/>
    </source>
</evidence>
<dbReference type="EMBL" id="QGDQ01000036">
    <property type="protein sequence ID" value="PWJ47571.1"/>
    <property type="molecule type" value="Genomic_DNA"/>
</dbReference>
<name>A0A315ZPS9_9ACTN</name>
<dbReference type="AlphaFoldDB" id="A0A315ZPS9"/>
<evidence type="ECO:0000313" key="2">
    <source>
        <dbReference type="EMBL" id="PWJ47571.1"/>
    </source>
</evidence>
<keyword evidence="1" id="KW-0812">Transmembrane</keyword>
<comment type="caution">
    <text evidence="2">The sequence shown here is derived from an EMBL/GenBank/DDBJ whole genome shotgun (WGS) entry which is preliminary data.</text>
</comment>
<organism evidence="2 3">
    <name type="scientific">Quadrisphaera granulorum</name>
    <dbReference type="NCBI Taxonomy" id="317664"/>
    <lineage>
        <taxon>Bacteria</taxon>
        <taxon>Bacillati</taxon>
        <taxon>Actinomycetota</taxon>
        <taxon>Actinomycetes</taxon>
        <taxon>Kineosporiales</taxon>
        <taxon>Kineosporiaceae</taxon>
        <taxon>Quadrisphaera</taxon>
    </lineage>
</organism>
<dbReference type="RefSeq" id="WP_109776313.1">
    <property type="nucleotide sequence ID" value="NZ_QGDQ01000036.1"/>
</dbReference>
<keyword evidence="3" id="KW-1185">Reference proteome</keyword>
<keyword evidence="1" id="KW-0472">Membrane</keyword>
<dbReference type="Proteomes" id="UP000245469">
    <property type="component" value="Unassembled WGS sequence"/>
</dbReference>
<protein>
    <submittedName>
        <fullName evidence="2">Uncharacterized protein</fullName>
    </submittedName>
</protein>
<reference evidence="2 3" key="1">
    <citation type="submission" date="2018-03" db="EMBL/GenBank/DDBJ databases">
        <title>Genomic Encyclopedia of Archaeal and Bacterial Type Strains, Phase II (KMG-II): from individual species to whole genera.</title>
        <authorList>
            <person name="Goeker M."/>
        </authorList>
    </citation>
    <scope>NUCLEOTIDE SEQUENCE [LARGE SCALE GENOMIC DNA]</scope>
    <source>
        <strain evidence="2 3">DSM 44889</strain>
    </source>
</reference>
<accession>A0A315ZPS9</accession>
<dbReference type="OrthoDB" id="5192250at2"/>